<sequence length="49" mass="5632">MKKIHATHILGLHNLQHLLELKKWQPHGRTVSMDSFQTCAASMAAWHNI</sequence>
<name>A0A2P2NTG5_RHIMU</name>
<reference evidence="1" key="1">
    <citation type="submission" date="2018-02" db="EMBL/GenBank/DDBJ databases">
        <title>Rhizophora mucronata_Transcriptome.</title>
        <authorList>
            <person name="Meera S.P."/>
            <person name="Sreeshan A."/>
            <person name="Augustine A."/>
        </authorList>
    </citation>
    <scope>NUCLEOTIDE SEQUENCE</scope>
    <source>
        <tissue evidence="1">Leaf</tissue>
    </source>
</reference>
<dbReference type="AlphaFoldDB" id="A0A2P2NTG5"/>
<evidence type="ECO:0000313" key="1">
    <source>
        <dbReference type="EMBL" id="MBX45797.1"/>
    </source>
</evidence>
<protein>
    <submittedName>
        <fullName evidence="1">Uncharacterized protein</fullName>
    </submittedName>
</protein>
<accession>A0A2P2NTG5</accession>
<proteinExistence type="predicted"/>
<dbReference type="EMBL" id="GGEC01065313">
    <property type="protein sequence ID" value="MBX45797.1"/>
    <property type="molecule type" value="Transcribed_RNA"/>
</dbReference>
<organism evidence="1">
    <name type="scientific">Rhizophora mucronata</name>
    <name type="common">Asiatic mangrove</name>
    <dbReference type="NCBI Taxonomy" id="61149"/>
    <lineage>
        <taxon>Eukaryota</taxon>
        <taxon>Viridiplantae</taxon>
        <taxon>Streptophyta</taxon>
        <taxon>Embryophyta</taxon>
        <taxon>Tracheophyta</taxon>
        <taxon>Spermatophyta</taxon>
        <taxon>Magnoliopsida</taxon>
        <taxon>eudicotyledons</taxon>
        <taxon>Gunneridae</taxon>
        <taxon>Pentapetalae</taxon>
        <taxon>rosids</taxon>
        <taxon>fabids</taxon>
        <taxon>Malpighiales</taxon>
        <taxon>Rhizophoraceae</taxon>
        <taxon>Rhizophora</taxon>
    </lineage>
</organism>